<feature type="region of interest" description="Disordered" evidence="1">
    <location>
        <begin position="169"/>
        <end position="188"/>
    </location>
</feature>
<keyword evidence="2" id="KW-0472">Membrane</keyword>
<keyword evidence="4" id="KW-1185">Reference proteome</keyword>
<gene>
    <name evidence="3" type="ORF">KDK_19540</name>
</gene>
<keyword evidence="2" id="KW-0812">Transmembrane</keyword>
<evidence type="ECO:0000313" key="4">
    <source>
        <dbReference type="Proteomes" id="UP000287188"/>
    </source>
</evidence>
<accession>A0A402AGH6</accession>
<name>A0A402AGH6_9CHLR</name>
<evidence type="ECO:0000313" key="3">
    <source>
        <dbReference type="EMBL" id="GCE18154.1"/>
    </source>
</evidence>
<comment type="caution">
    <text evidence="3">The sequence shown here is derived from an EMBL/GenBank/DDBJ whole genome shotgun (WGS) entry which is preliminary data.</text>
</comment>
<evidence type="ECO:0000256" key="2">
    <source>
        <dbReference type="SAM" id="Phobius"/>
    </source>
</evidence>
<organism evidence="3 4">
    <name type="scientific">Dictyobacter kobayashii</name>
    <dbReference type="NCBI Taxonomy" id="2014872"/>
    <lineage>
        <taxon>Bacteria</taxon>
        <taxon>Bacillati</taxon>
        <taxon>Chloroflexota</taxon>
        <taxon>Ktedonobacteria</taxon>
        <taxon>Ktedonobacterales</taxon>
        <taxon>Dictyobacteraceae</taxon>
        <taxon>Dictyobacter</taxon>
    </lineage>
</organism>
<dbReference type="AlphaFoldDB" id="A0A402AGH6"/>
<proteinExistence type="predicted"/>
<evidence type="ECO:0000256" key="1">
    <source>
        <dbReference type="SAM" id="MobiDB-lite"/>
    </source>
</evidence>
<sequence length="188" mass="20799">MTGINWIDTLGLLRIQALYLVSRYLTFNRLVQGGFVFCCIVIAFVITAIYDWAMLLNHWFTFVLFASLCVLTTAIIDYIRTGHKQDTPQAARQFMPPTHSSLAGIPVSPPDSALNSSAAIPQTQVPVLFSFPDTPMPVPATPLVRVLETIDLSSTNIKHFLEIKPQSTVSVSKDMDAKKRSNNTSSPE</sequence>
<keyword evidence="2" id="KW-1133">Transmembrane helix</keyword>
<dbReference type="Proteomes" id="UP000287188">
    <property type="component" value="Unassembled WGS sequence"/>
</dbReference>
<reference evidence="4" key="1">
    <citation type="submission" date="2018-12" db="EMBL/GenBank/DDBJ databases">
        <title>Tengunoibacter tsumagoiensis gen. nov., sp. nov., Dictyobacter kobayashii sp. nov., D. alpinus sp. nov., and D. joshuensis sp. nov. and description of Dictyobacteraceae fam. nov. within the order Ktedonobacterales isolated from Tengu-no-mugimeshi.</title>
        <authorList>
            <person name="Wang C.M."/>
            <person name="Zheng Y."/>
            <person name="Sakai Y."/>
            <person name="Toyoda A."/>
            <person name="Minakuchi Y."/>
            <person name="Abe K."/>
            <person name="Yokota A."/>
            <person name="Yabe S."/>
        </authorList>
    </citation>
    <scope>NUCLEOTIDE SEQUENCE [LARGE SCALE GENOMIC DNA]</scope>
    <source>
        <strain evidence="4">Uno11</strain>
    </source>
</reference>
<feature type="transmembrane region" description="Helical" evidence="2">
    <location>
        <begin position="34"/>
        <end position="53"/>
    </location>
</feature>
<protein>
    <submittedName>
        <fullName evidence="3">Uncharacterized protein</fullName>
    </submittedName>
</protein>
<feature type="transmembrane region" description="Helical" evidence="2">
    <location>
        <begin position="59"/>
        <end position="79"/>
    </location>
</feature>
<dbReference type="EMBL" id="BIFS01000001">
    <property type="protein sequence ID" value="GCE18154.1"/>
    <property type="molecule type" value="Genomic_DNA"/>
</dbReference>